<feature type="region of interest" description="Disordered" evidence="1">
    <location>
        <begin position="254"/>
        <end position="332"/>
    </location>
</feature>
<accession>A0AAU9LRL3</accession>
<dbReference type="AlphaFoldDB" id="A0AAU9LRL3"/>
<sequence>MHLFCTLFHQVNPFFEQSQIKKMGKWNYRRRWTPKNYYRDQRIPSPPTYYDTEFKFRGAWKNEELPWEERFCLSVGIPWEKIVNAKNYMNCYDNVINWNDSAGEASFSEAKNRFWAKINEIPIDKSQPNPDPDMYNHHDIDWNPEIDLELIKDLDRAYFNPDEPQKVETLDGIKSNNDGFVPGCIIGLNEMNKGSENPWERSKNDKINGWDSFNNSVNKNIDPWERGVTQEDREIKDCGWGGVSGSWHNDMMTRGGGANKSWKRVDDNSKNSWGNNRNSQRYEHNAYVGTSQGTQRGNNRGNFGRGQHNGSGWDSKIGSLKREGSQQYTSTYKSARLQYDDYRARGNQYRR</sequence>
<feature type="compositionally biased region" description="Polar residues" evidence="1">
    <location>
        <begin position="270"/>
        <end position="279"/>
    </location>
</feature>
<proteinExistence type="predicted"/>
<evidence type="ECO:0000313" key="2">
    <source>
        <dbReference type="EMBL" id="CAH1416555.1"/>
    </source>
</evidence>
<protein>
    <submittedName>
        <fullName evidence="2">Uncharacterized protein</fullName>
    </submittedName>
</protein>
<organism evidence="2 3">
    <name type="scientific">Lactuca virosa</name>
    <dbReference type="NCBI Taxonomy" id="75947"/>
    <lineage>
        <taxon>Eukaryota</taxon>
        <taxon>Viridiplantae</taxon>
        <taxon>Streptophyta</taxon>
        <taxon>Embryophyta</taxon>
        <taxon>Tracheophyta</taxon>
        <taxon>Spermatophyta</taxon>
        <taxon>Magnoliopsida</taxon>
        <taxon>eudicotyledons</taxon>
        <taxon>Gunneridae</taxon>
        <taxon>Pentapetalae</taxon>
        <taxon>asterids</taxon>
        <taxon>campanulids</taxon>
        <taxon>Asterales</taxon>
        <taxon>Asteraceae</taxon>
        <taxon>Cichorioideae</taxon>
        <taxon>Cichorieae</taxon>
        <taxon>Lactucinae</taxon>
        <taxon>Lactuca</taxon>
    </lineage>
</organism>
<dbReference type="Proteomes" id="UP001157418">
    <property type="component" value="Unassembled WGS sequence"/>
</dbReference>
<dbReference type="EMBL" id="CAKMRJ010000002">
    <property type="protein sequence ID" value="CAH1416555.1"/>
    <property type="molecule type" value="Genomic_DNA"/>
</dbReference>
<name>A0AAU9LRL3_9ASTR</name>
<comment type="caution">
    <text evidence="2">The sequence shown here is derived from an EMBL/GenBank/DDBJ whole genome shotgun (WGS) entry which is preliminary data.</text>
</comment>
<evidence type="ECO:0000256" key="1">
    <source>
        <dbReference type="SAM" id="MobiDB-lite"/>
    </source>
</evidence>
<feature type="compositionally biased region" description="Low complexity" evidence="1">
    <location>
        <begin position="292"/>
        <end position="302"/>
    </location>
</feature>
<gene>
    <name evidence="2" type="ORF">LVIROSA_LOCUS4311</name>
</gene>
<keyword evidence="3" id="KW-1185">Reference proteome</keyword>
<dbReference type="PANTHER" id="PTHR34567:SF3">
    <property type="entry name" value="FK506-BINDING-LIKE PROTEIN"/>
    <property type="match status" value="1"/>
</dbReference>
<reference evidence="2 3" key="1">
    <citation type="submission" date="2022-01" db="EMBL/GenBank/DDBJ databases">
        <authorList>
            <person name="Xiong W."/>
            <person name="Schranz E."/>
        </authorList>
    </citation>
    <scope>NUCLEOTIDE SEQUENCE [LARGE SCALE GENOMIC DNA]</scope>
</reference>
<dbReference type="PANTHER" id="PTHR34567">
    <property type="entry name" value="FK506-BINDING-LIKE PROTEIN"/>
    <property type="match status" value="1"/>
</dbReference>
<evidence type="ECO:0000313" key="3">
    <source>
        <dbReference type="Proteomes" id="UP001157418"/>
    </source>
</evidence>